<dbReference type="EMBL" id="JH687861">
    <property type="protein sequence ID" value="EJD36442.1"/>
    <property type="molecule type" value="Genomic_DNA"/>
</dbReference>
<dbReference type="SUPFAM" id="SSF81383">
    <property type="entry name" value="F-box domain"/>
    <property type="match status" value="1"/>
</dbReference>
<gene>
    <name evidence="2" type="ORF">AURDEDRAFT_174493</name>
</gene>
<protein>
    <recommendedName>
        <fullName evidence="1">F-box domain-containing protein</fullName>
    </recommendedName>
</protein>
<proteinExistence type="predicted"/>
<accession>J0WT27</accession>
<dbReference type="Gene3D" id="1.20.1280.50">
    <property type="match status" value="1"/>
</dbReference>
<organism evidence="2 3">
    <name type="scientific">Auricularia subglabra (strain TFB-10046 / SS5)</name>
    <name type="common">White-rot fungus</name>
    <name type="synonym">Auricularia delicata (strain TFB10046)</name>
    <dbReference type="NCBI Taxonomy" id="717982"/>
    <lineage>
        <taxon>Eukaryota</taxon>
        <taxon>Fungi</taxon>
        <taxon>Dikarya</taxon>
        <taxon>Basidiomycota</taxon>
        <taxon>Agaricomycotina</taxon>
        <taxon>Agaricomycetes</taxon>
        <taxon>Auriculariales</taxon>
        <taxon>Auriculariaceae</taxon>
        <taxon>Auricularia</taxon>
    </lineage>
</organism>
<keyword evidence="3" id="KW-1185">Reference proteome</keyword>
<feature type="domain" description="F-box" evidence="1">
    <location>
        <begin position="13"/>
        <end position="55"/>
    </location>
</feature>
<evidence type="ECO:0000259" key="1">
    <source>
        <dbReference type="SMART" id="SM00256"/>
    </source>
</evidence>
<dbReference type="InterPro" id="IPR036047">
    <property type="entry name" value="F-box-like_dom_sf"/>
</dbReference>
<dbReference type="Proteomes" id="UP000006514">
    <property type="component" value="Unassembled WGS sequence"/>
</dbReference>
<evidence type="ECO:0000313" key="3">
    <source>
        <dbReference type="Proteomes" id="UP000006514"/>
    </source>
</evidence>
<dbReference type="AlphaFoldDB" id="J0WT27"/>
<sequence length="497" mass="56578">MALDNALSVPFRIPPELLCEIFKLLCFCDRVQATHVCKYWRTASLEHSRALWSIIHSNGMKSGALGDQLARTRGVPVDVAVLLKGTTMDEAMSAISAHLHHIRSLVLFTYDLGQGEVEMENIHQVYKYIARPAPMLEELDIALAIPDYHPDDFRTNDRWERWMRSRILAFDYTMPPDLFAGHAPRLRQAAWLVMELNPQGCAALSGLTRFAFEARRLLASQLHIIVNCLPQLKCLLIEIHDFEGLPDSPRPETFVLDELYLSIPERGFLRDEEQDILPVLEYLGYTRIPRVVTYRFDKWLDCFTAPPRSLPHTLHLDALGFMSTSFWHMVDDRGFVSQGLRVPAHEMLDTPLGRHLFANLETLVIETSVLLSHREFPPLPRLSHLCMRIRERLSGVPPLKTPSEPVLDCPSVETLEIWWDSDQPTCDPGEISRDLDFCLKSVSYNPDPPLHVILRGATPPSDELPHPSYTVTVSNEPVPESFVAERGIRWHVHAAAD</sequence>
<name>J0WT27_AURST</name>
<dbReference type="KEGG" id="adl:AURDEDRAFT_174493"/>
<dbReference type="OrthoDB" id="3156934at2759"/>
<dbReference type="InterPro" id="IPR001810">
    <property type="entry name" value="F-box_dom"/>
</dbReference>
<dbReference type="Pfam" id="PF12937">
    <property type="entry name" value="F-box-like"/>
    <property type="match status" value="1"/>
</dbReference>
<evidence type="ECO:0000313" key="2">
    <source>
        <dbReference type="EMBL" id="EJD36442.1"/>
    </source>
</evidence>
<dbReference type="SMART" id="SM00256">
    <property type="entry name" value="FBOX"/>
    <property type="match status" value="1"/>
</dbReference>
<dbReference type="InParanoid" id="J0WT27"/>
<reference evidence="3" key="1">
    <citation type="journal article" date="2012" name="Science">
        <title>The Paleozoic origin of enzymatic lignin decomposition reconstructed from 31 fungal genomes.</title>
        <authorList>
            <person name="Floudas D."/>
            <person name="Binder M."/>
            <person name="Riley R."/>
            <person name="Barry K."/>
            <person name="Blanchette R.A."/>
            <person name="Henrissat B."/>
            <person name="Martinez A.T."/>
            <person name="Otillar R."/>
            <person name="Spatafora J.W."/>
            <person name="Yadav J.S."/>
            <person name="Aerts A."/>
            <person name="Benoit I."/>
            <person name="Boyd A."/>
            <person name="Carlson A."/>
            <person name="Copeland A."/>
            <person name="Coutinho P.M."/>
            <person name="de Vries R.P."/>
            <person name="Ferreira P."/>
            <person name="Findley K."/>
            <person name="Foster B."/>
            <person name="Gaskell J."/>
            <person name="Glotzer D."/>
            <person name="Gorecki P."/>
            <person name="Heitman J."/>
            <person name="Hesse C."/>
            <person name="Hori C."/>
            <person name="Igarashi K."/>
            <person name="Jurgens J.A."/>
            <person name="Kallen N."/>
            <person name="Kersten P."/>
            <person name="Kohler A."/>
            <person name="Kuees U."/>
            <person name="Kumar T.K.A."/>
            <person name="Kuo A."/>
            <person name="LaButti K."/>
            <person name="Larrondo L.F."/>
            <person name="Lindquist E."/>
            <person name="Ling A."/>
            <person name="Lombard V."/>
            <person name="Lucas S."/>
            <person name="Lundell T."/>
            <person name="Martin R."/>
            <person name="McLaughlin D.J."/>
            <person name="Morgenstern I."/>
            <person name="Morin E."/>
            <person name="Murat C."/>
            <person name="Nagy L.G."/>
            <person name="Nolan M."/>
            <person name="Ohm R.A."/>
            <person name="Patyshakuliyeva A."/>
            <person name="Rokas A."/>
            <person name="Ruiz-Duenas F.J."/>
            <person name="Sabat G."/>
            <person name="Salamov A."/>
            <person name="Samejima M."/>
            <person name="Schmutz J."/>
            <person name="Slot J.C."/>
            <person name="St John F."/>
            <person name="Stenlid J."/>
            <person name="Sun H."/>
            <person name="Sun S."/>
            <person name="Syed K."/>
            <person name="Tsang A."/>
            <person name="Wiebenga A."/>
            <person name="Young D."/>
            <person name="Pisabarro A."/>
            <person name="Eastwood D.C."/>
            <person name="Martin F."/>
            <person name="Cullen D."/>
            <person name="Grigoriev I.V."/>
            <person name="Hibbett D.S."/>
        </authorList>
    </citation>
    <scope>NUCLEOTIDE SEQUENCE [LARGE SCALE GENOMIC DNA]</scope>
    <source>
        <strain evidence="3">TFB10046</strain>
    </source>
</reference>